<keyword evidence="3" id="KW-0732">Signal</keyword>
<dbReference type="AlphaFoldDB" id="A0A1A9VV34"/>
<dbReference type="PANTHER" id="PTHR10380">
    <property type="entry name" value="CUTICLE PROTEIN"/>
    <property type="match status" value="1"/>
</dbReference>
<feature type="chain" id="PRO_5008399734" evidence="3">
    <location>
        <begin position="24"/>
        <end position="185"/>
    </location>
</feature>
<proteinExistence type="predicted"/>
<reference evidence="4" key="1">
    <citation type="submission" date="2020-05" db="UniProtKB">
        <authorList>
            <consortium name="EnsemblMetazoa"/>
        </authorList>
    </citation>
    <scope>IDENTIFICATION</scope>
    <source>
        <strain evidence="4">TTRI</strain>
    </source>
</reference>
<dbReference type="STRING" id="7395.A0A1A9VV34"/>
<feature type="compositionally biased region" description="Basic and acidic residues" evidence="2">
    <location>
        <begin position="140"/>
        <end position="152"/>
    </location>
</feature>
<feature type="region of interest" description="Disordered" evidence="2">
    <location>
        <begin position="140"/>
        <end position="185"/>
    </location>
</feature>
<dbReference type="VEuPathDB" id="VectorBase:GAUT048639"/>
<sequence>MLNNLSISRNFVIVCALIASAAAVHEELHHDEHHYDSHHSNSDDVHAELKSYHSDVHHKGFEYAFETSNHIRAAAHGDEHGNVQGDFEWVDPHGEHISVKYDADEHGYHPESHVLPTPHPIPDYILRSIEYINAHPYHEPEHHEHHHEGHHEQAHHHQQHHEPVHHYEPVHHQQDSHSHYGQKKI</sequence>
<accession>A0A1A9VV34</accession>
<dbReference type="PANTHER" id="PTHR10380:SF237">
    <property type="entry name" value="CUTICULAR PROTEIN 65AU, ISOFORM A-RELATED"/>
    <property type="match status" value="1"/>
</dbReference>
<evidence type="ECO:0000256" key="1">
    <source>
        <dbReference type="PROSITE-ProRule" id="PRU00497"/>
    </source>
</evidence>
<keyword evidence="5" id="KW-1185">Reference proteome</keyword>
<feature type="compositionally biased region" description="Basic and acidic residues" evidence="2">
    <location>
        <begin position="160"/>
        <end position="178"/>
    </location>
</feature>
<organism evidence="4 5">
    <name type="scientific">Glossina austeni</name>
    <name type="common">Savannah tsetse fly</name>
    <dbReference type="NCBI Taxonomy" id="7395"/>
    <lineage>
        <taxon>Eukaryota</taxon>
        <taxon>Metazoa</taxon>
        <taxon>Ecdysozoa</taxon>
        <taxon>Arthropoda</taxon>
        <taxon>Hexapoda</taxon>
        <taxon>Insecta</taxon>
        <taxon>Pterygota</taxon>
        <taxon>Neoptera</taxon>
        <taxon>Endopterygota</taxon>
        <taxon>Diptera</taxon>
        <taxon>Brachycera</taxon>
        <taxon>Muscomorpha</taxon>
        <taxon>Hippoboscoidea</taxon>
        <taxon>Glossinidae</taxon>
        <taxon>Glossina</taxon>
    </lineage>
</organism>
<protein>
    <submittedName>
        <fullName evidence="4">Uncharacterized protein</fullName>
    </submittedName>
</protein>
<dbReference type="Proteomes" id="UP000078200">
    <property type="component" value="Unassembled WGS sequence"/>
</dbReference>
<dbReference type="InterPro" id="IPR050468">
    <property type="entry name" value="Cuticle_Struct_Prot"/>
</dbReference>
<evidence type="ECO:0000256" key="2">
    <source>
        <dbReference type="SAM" id="MobiDB-lite"/>
    </source>
</evidence>
<dbReference type="GO" id="GO:0062129">
    <property type="term" value="C:chitin-based extracellular matrix"/>
    <property type="evidence" value="ECO:0007669"/>
    <property type="project" value="TreeGrafter"/>
</dbReference>
<dbReference type="Pfam" id="PF00379">
    <property type="entry name" value="Chitin_bind_4"/>
    <property type="match status" value="1"/>
</dbReference>
<feature type="signal peptide" evidence="3">
    <location>
        <begin position="1"/>
        <end position="23"/>
    </location>
</feature>
<dbReference type="PROSITE" id="PS51155">
    <property type="entry name" value="CHIT_BIND_RR_2"/>
    <property type="match status" value="1"/>
</dbReference>
<dbReference type="GO" id="GO:0008010">
    <property type="term" value="F:structural constituent of chitin-based larval cuticle"/>
    <property type="evidence" value="ECO:0007669"/>
    <property type="project" value="TreeGrafter"/>
</dbReference>
<evidence type="ECO:0000256" key="3">
    <source>
        <dbReference type="SAM" id="SignalP"/>
    </source>
</evidence>
<dbReference type="InterPro" id="IPR000618">
    <property type="entry name" value="Insect_cuticle"/>
</dbReference>
<name>A0A1A9VV34_GLOAU</name>
<evidence type="ECO:0000313" key="4">
    <source>
        <dbReference type="EnsemblMetazoa" id="GAUT048639-PA"/>
    </source>
</evidence>
<dbReference type="EnsemblMetazoa" id="GAUT048639-RA">
    <property type="protein sequence ID" value="GAUT048639-PA"/>
    <property type="gene ID" value="GAUT048639"/>
</dbReference>
<keyword evidence="1" id="KW-0193">Cuticle</keyword>
<evidence type="ECO:0000313" key="5">
    <source>
        <dbReference type="Proteomes" id="UP000078200"/>
    </source>
</evidence>